<feature type="non-terminal residue" evidence="5">
    <location>
        <position position="1"/>
    </location>
</feature>
<evidence type="ECO:0000259" key="4">
    <source>
        <dbReference type="Pfam" id="PF20914"/>
    </source>
</evidence>
<evidence type="ECO:0000256" key="1">
    <source>
        <dbReference type="ARBA" id="ARBA00022490"/>
    </source>
</evidence>
<name>A0A0L0ETS5_9GAMM</name>
<feature type="domain" description="OB" evidence="2">
    <location>
        <begin position="240"/>
        <end position="313"/>
    </location>
</feature>
<dbReference type="GO" id="GO:0003887">
    <property type="term" value="F:DNA-directed DNA polymerase activity"/>
    <property type="evidence" value="ECO:0007669"/>
    <property type="project" value="UniProtKB-EC"/>
</dbReference>
<dbReference type="Pfam" id="PF14579">
    <property type="entry name" value="HHH_6"/>
    <property type="match status" value="1"/>
</dbReference>
<dbReference type="Proteomes" id="UP000036850">
    <property type="component" value="Unassembled WGS sequence"/>
</dbReference>
<dbReference type="GO" id="GO:0003676">
    <property type="term" value="F:nucleic acid binding"/>
    <property type="evidence" value="ECO:0007669"/>
    <property type="project" value="InterPro"/>
</dbReference>
<feature type="domain" description="DNA polymerase III subunit alpha C-terminal" evidence="4">
    <location>
        <begin position="343"/>
        <end position="391"/>
    </location>
</feature>
<keyword evidence="5" id="KW-0548">Nucleotidyltransferase</keyword>
<dbReference type="GO" id="GO:0006260">
    <property type="term" value="P:DNA replication"/>
    <property type="evidence" value="ECO:0007669"/>
    <property type="project" value="InterPro"/>
</dbReference>
<dbReference type="EC" id="2.7.7.7" evidence="5"/>
<dbReference type="SUPFAM" id="SSF160975">
    <property type="entry name" value="AF1531-like"/>
    <property type="match status" value="1"/>
</dbReference>
<dbReference type="InterPro" id="IPR012340">
    <property type="entry name" value="NA-bd_OB-fold"/>
</dbReference>
<evidence type="ECO:0000313" key="5">
    <source>
        <dbReference type="EMBL" id="KNC67819.1"/>
    </source>
</evidence>
<comment type="caution">
    <text evidence="5">The sequence shown here is derived from an EMBL/GenBank/DDBJ whole genome shotgun (WGS) entry which is preliminary data.</text>
</comment>
<dbReference type="InterPro" id="IPR029460">
    <property type="entry name" value="DNAPol_HHH"/>
</dbReference>
<dbReference type="CDD" id="cd04485">
    <property type="entry name" value="DnaE_OBF"/>
    <property type="match status" value="1"/>
</dbReference>
<dbReference type="InterPro" id="IPR004805">
    <property type="entry name" value="DnaE2/DnaE/PolC"/>
</dbReference>
<accession>A0A0L0ETS5</accession>
<dbReference type="PANTHER" id="PTHR32294">
    <property type="entry name" value="DNA POLYMERASE III SUBUNIT ALPHA"/>
    <property type="match status" value="1"/>
</dbReference>
<evidence type="ECO:0000259" key="2">
    <source>
        <dbReference type="Pfam" id="PF01336"/>
    </source>
</evidence>
<feature type="domain" description="DNA polymerase helix-hairpin-helix motif" evidence="3">
    <location>
        <begin position="48"/>
        <end position="136"/>
    </location>
</feature>
<protein>
    <submittedName>
        <fullName evidence="5">DNA polymerase III subunit alpha</fullName>
        <ecNumber evidence="5">2.7.7.7</ecNumber>
    </submittedName>
</protein>
<dbReference type="PATRIC" id="fig|43658.6.peg.6017"/>
<dbReference type="Pfam" id="PF01336">
    <property type="entry name" value="tRNA_anti-codon"/>
    <property type="match status" value="1"/>
</dbReference>
<gene>
    <name evidence="5" type="primary">dnaE</name>
    <name evidence="5" type="ORF">AC626_08570</name>
</gene>
<organism evidence="5 6">
    <name type="scientific">Pseudoalteromonas rubra</name>
    <dbReference type="NCBI Taxonomy" id="43658"/>
    <lineage>
        <taxon>Bacteria</taxon>
        <taxon>Pseudomonadati</taxon>
        <taxon>Pseudomonadota</taxon>
        <taxon>Gammaproteobacteria</taxon>
        <taxon>Alteromonadales</taxon>
        <taxon>Pseudoalteromonadaceae</taxon>
        <taxon>Pseudoalteromonas</taxon>
    </lineage>
</organism>
<keyword evidence="1" id="KW-0963">Cytoplasm</keyword>
<dbReference type="EMBL" id="LFZX01000048">
    <property type="protein sequence ID" value="KNC67819.1"/>
    <property type="molecule type" value="Genomic_DNA"/>
</dbReference>
<evidence type="ECO:0000313" key="6">
    <source>
        <dbReference type="Proteomes" id="UP000036850"/>
    </source>
</evidence>
<evidence type="ECO:0000259" key="3">
    <source>
        <dbReference type="Pfam" id="PF14579"/>
    </source>
</evidence>
<keyword evidence="5" id="KW-0808">Transferase</keyword>
<dbReference type="InterPro" id="IPR048472">
    <property type="entry name" value="DNA_pol_IIIA_C"/>
</dbReference>
<dbReference type="AlphaFoldDB" id="A0A0L0ETS5"/>
<dbReference type="GO" id="GO:0008408">
    <property type="term" value="F:3'-5' exonuclease activity"/>
    <property type="evidence" value="ECO:0007669"/>
    <property type="project" value="InterPro"/>
</dbReference>
<dbReference type="InterPro" id="IPR004365">
    <property type="entry name" value="NA-bd_OB_tRNA"/>
</dbReference>
<sequence>AAYALVSYQTLWMKTHYPAEFMAAVMSADMDNTDKIVTLVDECENMKLTLLPPDVNAGVYKFAVNRQGEIVYGIGAIKGVGEGPVEAILEAREQGGPFKDLFDFCARVDLKRLNRRVIEKLIYAGALDQLGPEKTQPGRATLLASLKDAMKSAEQHHKAESLGQSDLFGLLAVEPDEVEQAFVKVIGLSDDEWLQGEKDTLGLYLTGHPINQYRKELKNYTSGRLVELQPTNRDVQSTAAGLVINARVLINKKGKRWGLITLDDKSARIDVRLFPEQFEMYQDMLQMNQILVISGQVSFDNFSGGITMTAREVCTIAQAREKRISAIKMTLNMVQIDANFIDNLKKVLEPYKFGTCPVKIQYQRPDAIAEVTLGMQWCVTPSDDLLRRLSKMAAQEIELEFN</sequence>
<dbReference type="Pfam" id="PF20914">
    <property type="entry name" value="DNA_pol_IIIA_C"/>
    <property type="match status" value="1"/>
</dbReference>
<proteinExistence type="predicted"/>
<reference evidence="6" key="1">
    <citation type="submission" date="2015-07" db="EMBL/GenBank/DDBJ databases">
        <title>Draft genome sequence of a Pseudoalteromonas rubra strain, OCN096, isolated from Kaneohe Bay, Oahu, Hawaii.</title>
        <authorList>
            <person name="Beurmann S."/>
            <person name="Ushijima B."/>
            <person name="Belcaid M."/>
            <person name="Callahan S.M."/>
            <person name="Aeby G.S."/>
        </authorList>
    </citation>
    <scope>NUCLEOTIDE SEQUENCE [LARGE SCALE GENOMIC DNA]</scope>
    <source>
        <strain evidence="6">OCN096</strain>
    </source>
</reference>
<dbReference type="Gene3D" id="1.10.150.870">
    <property type="match status" value="1"/>
</dbReference>
<dbReference type="PANTHER" id="PTHR32294:SF0">
    <property type="entry name" value="DNA POLYMERASE III SUBUNIT ALPHA"/>
    <property type="match status" value="1"/>
</dbReference>
<dbReference type="Gene3D" id="2.40.50.140">
    <property type="entry name" value="Nucleic acid-binding proteins"/>
    <property type="match status" value="1"/>
</dbReference>